<accession>A0A2S0L5E2</accession>
<dbReference type="Proteomes" id="UP000237883">
    <property type="component" value="Chromosome"/>
</dbReference>
<dbReference type="AlphaFoldDB" id="A0A2S0L5E2"/>
<feature type="transmembrane region" description="Helical" evidence="1">
    <location>
        <begin position="60"/>
        <end position="82"/>
    </location>
</feature>
<gene>
    <name evidence="2" type="ORF">C5Q96_06400</name>
</gene>
<name>A0A2S0L5E2_9FIRM</name>
<evidence type="ECO:0000313" key="3">
    <source>
        <dbReference type="Proteomes" id="UP000237883"/>
    </source>
</evidence>
<keyword evidence="1" id="KW-1133">Transmembrane helix</keyword>
<evidence type="ECO:0000256" key="1">
    <source>
        <dbReference type="SAM" id="Phobius"/>
    </source>
</evidence>
<proteinExistence type="predicted"/>
<keyword evidence="1" id="KW-0472">Membrane</keyword>
<dbReference type="KEGG" id="mdv:C5Q96_06400"/>
<reference evidence="3" key="1">
    <citation type="submission" date="2018-02" db="EMBL/GenBank/DDBJ databases">
        <authorList>
            <person name="Holder M.E."/>
            <person name="Ajami N.J."/>
            <person name="Petrosino J.F."/>
        </authorList>
    </citation>
    <scope>NUCLEOTIDE SEQUENCE [LARGE SCALE GENOMIC DNA]</scope>
    <source>
        <strain evidence="3">CCUG 47132</strain>
    </source>
</reference>
<evidence type="ECO:0008006" key="4">
    <source>
        <dbReference type="Google" id="ProtNLM"/>
    </source>
</evidence>
<keyword evidence="3" id="KW-1185">Reference proteome</keyword>
<keyword evidence="1" id="KW-0812">Transmembrane</keyword>
<evidence type="ECO:0000313" key="2">
    <source>
        <dbReference type="EMBL" id="AVM48495.1"/>
    </source>
</evidence>
<sequence length="83" mass="9146">MSKRMMLKFGICVLYIVSIICAILFKNESIKYAFSAVALVIIGGYNTLDYKSYGKKSSLAFAIMFYCFSASSIAFAIISTILA</sequence>
<feature type="transmembrane region" description="Helical" evidence="1">
    <location>
        <begin position="7"/>
        <end position="25"/>
    </location>
</feature>
<organism evidence="2 3">
    <name type="scientific">Mogibacterium diversum</name>
    <dbReference type="NCBI Taxonomy" id="114527"/>
    <lineage>
        <taxon>Bacteria</taxon>
        <taxon>Bacillati</taxon>
        <taxon>Bacillota</taxon>
        <taxon>Clostridia</taxon>
        <taxon>Peptostreptococcales</taxon>
        <taxon>Anaerovoracaceae</taxon>
        <taxon>Mogibacterium</taxon>
    </lineage>
</organism>
<feature type="transmembrane region" description="Helical" evidence="1">
    <location>
        <begin position="31"/>
        <end position="48"/>
    </location>
</feature>
<dbReference type="EMBL" id="CP027228">
    <property type="protein sequence ID" value="AVM48495.1"/>
    <property type="molecule type" value="Genomic_DNA"/>
</dbReference>
<protein>
    <recommendedName>
        <fullName evidence="4">DUF3953 domain-containing protein</fullName>
    </recommendedName>
</protein>